<comment type="caution">
    <text evidence="1">The sequence shown here is derived from an EMBL/GenBank/DDBJ whole genome shotgun (WGS) entry which is preliminary data.</text>
</comment>
<evidence type="ECO:0000313" key="2">
    <source>
        <dbReference type="Proteomes" id="UP000761574"/>
    </source>
</evidence>
<accession>A0ABQ4PC24</accession>
<proteinExistence type="predicted"/>
<dbReference type="RefSeq" id="WP_110458709.1">
    <property type="nucleotide sequence ID" value="NZ_BPFB01000011.1"/>
</dbReference>
<evidence type="ECO:0008006" key="3">
    <source>
        <dbReference type="Google" id="ProtNLM"/>
    </source>
</evidence>
<keyword evidence="2" id="KW-1185">Reference proteome</keyword>
<gene>
    <name evidence="1" type="ORF">TUM4630_12330</name>
</gene>
<reference evidence="1 2" key="1">
    <citation type="submission" date="2021-05" db="EMBL/GenBank/DDBJ databases">
        <title>Molecular characterization for Shewanella algae harboring chromosomal blaOXA-55-like strains isolated from clinical and environment sample.</title>
        <authorList>
            <person name="Ohama Y."/>
            <person name="Aoki K."/>
            <person name="Harada S."/>
            <person name="Moriya K."/>
            <person name="Ishii Y."/>
            <person name="Tateda K."/>
        </authorList>
    </citation>
    <scope>NUCLEOTIDE SEQUENCE [LARGE SCALE GENOMIC DNA]</scope>
    <source>
        <strain evidence="1 2">LMG 23746</strain>
    </source>
</reference>
<protein>
    <recommendedName>
        <fullName evidence="3">Transmembrane protein</fullName>
    </recommendedName>
</protein>
<organism evidence="1 2">
    <name type="scientific">Shewanella algidipiscicola</name>
    <dbReference type="NCBI Taxonomy" id="614070"/>
    <lineage>
        <taxon>Bacteria</taxon>
        <taxon>Pseudomonadati</taxon>
        <taxon>Pseudomonadota</taxon>
        <taxon>Gammaproteobacteria</taxon>
        <taxon>Alteromonadales</taxon>
        <taxon>Shewanellaceae</taxon>
        <taxon>Shewanella</taxon>
    </lineage>
</organism>
<evidence type="ECO:0000313" key="1">
    <source>
        <dbReference type="EMBL" id="GIU45083.1"/>
    </source>
</evidence>
<dbReference type="Proteomes" id="UP000761574">
    <property type="component" value="Unassembled WGS sequence"/>
</dbReference>
<name>A0ABQ4PC24_9GAMM</name>
<sequence length="181" mass="20204">MNSPKRKSTKPLLILLLVFVLPVVAAKLVLSMNLYHGGATNKGELLMPDTTYSQLDMSNPHPKSWQMIYLLPAHCDSPCLNRLYILHQSHIALGRDQLRVTPIILLQENSDRSALEGFDFATAKASRDVSALLAQQQLIIVDPLGAMVMRYQQVDTKDQQVLLGKAMVADLRKMLKLSRIG</sequence>
<dbReference type="EMBL" id="BPFB01000011">
    <property type="protein sequence ID" value="GIU45083.1"/>
    <property type="molecule type" value="Genomic_DNA"/>
</dbReference>